<dbReference type="Proteomes" id="UP000008075">
    <property type="component" value="Chromosome"/>
</dbReference>
<proteinExistence type="predicted"/>
<accession>D3VKS9</accession>
<dbReference type="Pfam" id="PF13007">
    <property type="entry name" value="LZ_Tnp_IS66"/>
    <property type="match status" value="1"/>
</dbReference>
<dbReference type="KEGG" id="xne:XNC1_3133"/>
<dbReference type="STRING" id="406817.XNC1_3133"/>
<dbReference type="eggNOG" id="COG2931">
    <property type="taxonomic scope" value="Bacteria"/>
</dbReference>
<keyword evidence="3" id="KW-1185">Reference proteome</keyword>
<name>D3VKS9_XENNA</name>
<organism evidence="2 3">
    <name type="scientific">Xenorhabdus nematophila (strain ATCC 19061 / DSM 3370 / CCUG 14189 / LMG 1036 / NCIMB 9965 / AN6)</name>
    <dbReference type="NCBI Taxonomy" id="406817"/>
    <lineage>
        <taxon>Bacteria</taxon>
        <taxon>Pseudomonadati</taxon>
        <taxon>Pseudomonadota</taxon>
        <taxon>Gammaproteobacteria</taxon>
        <taxon>Enterobacterales</taxon>
        <taxon>Morganellaceae</taxon>
        <taxon>Xenorhabdus</taxon>
    </lineage>
</organism>
<dbReference type="HOGENOM" id="CLU_023034_7_8_6"/>
<sequence>METPFPDDIAQLKGLLREQMAANKILAGNNLLLSQRVASYASEISRLKALVVKLQRMQFGQSSEKIWQKAERQALFQ</sequence>
<protein>
    <submittedName>
        <fullName evidence="2">Transposase</fullName>
    </submittedName>
</protein>
<feature type="domain" description="Transposase TnpC homeodomain" evidence="1">
    <location>
        <begin position="46"/>
        <end position="73"/>
    </location>
</feature>
<reference evidence="2 3" key="1">
    <citation type="journal article" date="2011" name="PLoS ONE">
        <title>The entomopathogenic bacterial endosymbionts xenorhabdus and photorhabdus: convergent lifestyles from divergent genomes.</title>
        <authorList>
            <person name="Chaston J.M."/>
            <person name="Suen G."/>
            <person name="Tucker S.L."/>
            <person name="Andersen A.W."/>
            <person name="Bhasin A."/>
            <person name="Bode E."/>
            <person name="Bode H.B."/>
            <person name="Brachmann A.O."/>
            <person name="Cowles C.E."/>
            <person name="Cowles K.N."/>
            <person name="Darby C."/>
            <person name="de Leon L."/>
            <person name="Drace K."/>
            <person name="Du Z."/>
            <person name="Givaudan A."/>
            <person name="Herbert Tran E.E."/>
            <person name="Jewell K.A."/>
            <person name="Knack J.J."/>
            <person name="Krasomil-Osterfeld K.C."/>
            <person name="Kukor R."/>
            <person name="Lanois A."/>
            <person name="Latreille P."/>
            <person name="Leimgruber N.K."/>
            <person name="Lipke C.M."/>
            <person name="Liu R."/>
            <person name="Lu X."/>
            <person name="Martens E.C."/>
            <person name="Marri P.R."/>
            <person name="Medigue C."/>
            <person name="Menard M.L."/>
            <person name="Miller N.M."/>
            <person name="Morales-Soto N."/>
            <person name="Norton S."/>
            <person name="Ogier J.C."/>
            <person name="Orchard S.S."/>
            <person name="Park D."/>
            <person name="Park Y."/>
            <person name="Qurollo B.A."/>
            <person name="Sugar D.R."/>
            <person name="Richards G.R."/>
            <person name="Rouy Z."/>
            <person name="Slominski B."/>
            <person name="Slominski K."/>
            <person name="Snyder H."/>
            <person name="Tjaden B.C."/>
            <person name="van der Hoeven R."/>
            <person name="Welch R.D."/>
            <person name="Wheeler C."/>
            <person name="Xiang B."/>
            <person name="Barbazuk B."/>
            <person name="Gaudriault S."/>
            <person name="Goodner B."/>
            <person name="Slater S.C."/>
            <person name="Forst S."/>
            <person name="Goldman B.S."/>
            <person name="Goodrich-Blair H."/>
        </authorList>
    </citation>
    <scope>NUCLEOTIDE SEQUENCE [LARGE SCALE GENOMIC DNA]</scope>
    <source>
        <strain evidence="3">ATCC 19061 / DSM 3370 / CCUG 14189 / LMG 1036 / NCIMB 9965 / AN6</strain>
    </source>
</reference>
<evidence type="ECO:0000313" key="2">
    <source>
        <dbReference type="EMBL" id="CBJ91187.1"/>
    </source>
</evidence>
<dbReference type="InterPro" id="IPR024463">
    <property type="entry name" value="Transposase_TnpC_homeodom"/>
</dbReference>
<evidence type="ECO:0000259" key="1">
    <source>
        <dbReference type="Pfam" id="PF13007"/>
    </source>
</evidence>
<dbReference type="AlphaFoldDB" id="D3VKS9"/>
<gene>
    <name evidence="2" type="ordered locus">XNC1_3133</name>
</gene>
<dbReference type="EMBL" id="FN667742">
    <property type="protein sequence ID" value="CBJ91187.1"/>
    <property type="molecule type" value="Genomic_DNA"/>
</dbReference>
<evidence type="ECO:0000313" key="3">
    <source>
        <dbReference type="Proteomes" id="UP000008075"/>
    </source>
</evidence>